<dbReference type="GO" id="GO:0061617">
    <property type="term" value="C:MICOS complex"/>
    <property type="evidence" value="ECO:0007669"/>
    <property type="project" value="UniProtKB-UniRule"/>
</dbReference>
<evidence type="ECO:0000256" key="2">
    <source>
        <dbReference type="ARBA" id="ARBA00002883"/>
    </source>
</evidence>
<dbReference type="FunFam" id="3.40.50.300:FF:001559">
    <property type="entry name" value="U3 small nucleolar RNA-associated protein 25"/>
    <property type="match status" value="1"/>
</dbReference>
<comment type="subcellular location">
    <subcellularLocation>
        <location evidence="3">Membrane</location>
    </subcellularLocation>
    <subcellularLocation>
        <location evidence="16">Mitochondrion inner membrane</location>
        <topology evidence="16">Single-pass membrane protein</topology>
    </subcellularLocation>
    <subcellularLocation>
        <location evidence="4 17">Nucleus</location>
        <location evidence="4 17">Nucleolus</location>
    </subcellularLocation>
</comment>
<evidence type="ECO:0000256" key="17">
    <source>
        <dbReference type="RuleBase" id="RU365070"/>
    </source>
</evidence>
<evidence type="ECO:0000256" key="9">
    <source>
        <dbReference type="ARBA" id="ARBA00022552"/>
    </source>
</evidence>
<dbReference type="Pfam" id="PF06862">
    <property type="entry name" value="Utp25_C"/>
    <property type="match status" value="1"/>
</dbReference>
<keyword evidence="14 17" id="KW-0539">Nucleus</keyword>
<feature type="domain" description="UTP25 C-terminal" evidence="19">
    <location>
        <begin position="459"/>
        <end position="506"/>
    </location>
</feature>
<evidence type="ECO:0000256" key="7">
    <source>
        <dbReference type="ARBA" id="ARBA00011192"/>
    </source>
</evidence>
<comment type="similarity">
    <text evidence="5 16">Belongs to the MICOS complex subunit Mic12 family.</text>
</comment>
<dbReference type="GO" id="GO:0032040">
    <property type="term" value="C:small-subunit processome"/>
    <property type="evidence" value="ECO:0007669"/>
    <property type="project" value="TreeGrafter"/>
</dbReference>
<evidence type="ECO:0000256" key="13">
    <source>
        <dbReference type="ARBA" id="ARBA00023136"/>
    </source>
</evidence>
<feature type="region of interest" description="Disordered" evidence="18">
    <location>
        <begin position="1"/>
        <end position="161"/>
    </location>
</feature>
<evidence type="ECO:0000256" key="8">
    <source>
        <dbReference type="ARBA" id="ARBA00022517"/>
    </source>
</evidence>
<feature type="compositionally biased region" description="Gly residues" evidence="18">
    <location>
        <begin position="11"/>
        <end position="38"/>
    </location>
</feature>
<gene>
    <name evidence="21" type="ORF">DID88_000992</name>
</gene>
<dbReference type="GO" id="GO:0044284">
    <property type="term" value="C:mitochondrial crista junction"/>
    <property type="evidence" value="ECO:0007669"/>
    <property type="project" value="InterPro"/>
</dbReference>
<protein>
    <recommendedName>
        <fullName evidence="16 17">Multifunctional fusion protein</fullName>
    </recommendedName>
    <domain>
        <recommendedName>
            <fullName evidence="16">MICOS complex subunit MIC12</fullName>
        </recommendedName>
        <alternativeName>
            <fullName evidence="16">Altered inheritance of mitochondria protein 5, mitochondrial</fullName>
        </alternativeName>
        <alternativeName>
            <fullName evidence="16">Found in mitochondrial proteome protein 51</fullName>
        </alternativeName>
    </domain>
    <domain>
        <recommendedName>
            <fullName evidence="17">U3 small nucleolar RNA-associated protein 25</fullName>
            <shortName evidence="17">U3 snoRNA-associated protein 25</shortName>
        </recommendedName>
    </domain>
</protein>
<evidence type="ECO:0000256" key="4">
    <source>
        <dbReference type="ARBA" id="ARBA00004604"/>
    </source>
</evidence>
<evidence type="ECO:0000256" key="10">
    <source>
        <dbReference type="ARBA" id="ARBA00022692"/>
    </source>
</evidence>
<evidence type="ECO:0000256" key="18">
    <source>
        <dbReference type="SAM" id="MobiDB-lite"/>
    </source>
</evidence>
<dbReference type="PANTHER" id="PTHR12933">
    <property type="entry name" value="ORF PROTEIN-RELATED"/>
    <property type="match status" value="1"/>
</dbReference>
<organism evidence="21 22">
    <name type="scientific">Monilinia fructigena</name>
    <dbReference type="NCBI Taxonomy" id="38457"/>
    <lineage>
        <taxon>Eukaryota</taxon>
        <taxon>Fungi</taxon>
        <taxon>Dikarya</taxon>
        <taxon>Ascomycota</taxon>
        <taxon>Pezizomycotina</taxon>
        <taxon>Leotiomycetes</taxon>
        <taxon>Helotiales</taxon>
        <taxon>Sclerotiniaceae</taxon>
        <taxon>Monilinia</taxon>
    </lineage>
</organism>
<keyword evidence="13" id="KW-0472">Membrane</keyword>
<evidence type="ECO:0000256" key="5">
    <source>
        <dbReference type="ARBA" id="ARBA00009188"/>
    </source>
</evidence>
<keyword evidence="16" id="KW-0999">Mitochondrion inner membrane</keyword>
<comment type="similarity">
    <text evidence="6 17">Belongs to the UTP25 family.</text>
</comment>
<sequence length="710" mass="79633">MAFGQRNTSRGGRGGGGSSFRGRGGSRGGPRGRGGGRGGRGRGRGRPIFDSARLAQKEEEEENDSGSEESSQDEAMESEEESSDDEDDEEPAPAVKSYAALMQKRKKPDEEVDPVDQDANDADHVEEAEEGPETAIDGQFEDDDEEDNSDPFETHFANPDDNVLSRRLQHLEKGQWAVQRSILAKVGKAITSIPDYDEPKQTKPISTSSPEELKLKQKLAGVIKKQCPAFDALEKSISPLIFWVSRFTVLTRDRVIKNNSRLAREESSDDLELRDQGFTRPKVLMILPTRESCRRKYSTDKAEDFRELFAGNDDDMFRLGLKFTRKTIKYFSQFYNSDIIFASPLGLRMAIGNEDAKKVDHDFLSSIEMVIVDQADALLMQNWEHVEFIFDHLNLQPKEAHGCDFSRVRSWYLDNNSKYFRQTIALASFNTPELNTMFYNQSKNWEGKVKVSSSYPGAIQELGLKVKQTFSRLDSQSFSSDPDSRFEYFTSAIIPTLTRRTKSAFGASRYACKYGFYHRFTGGVTLTLSLAYLTVLAHQRNRTTQSIHLHHQSQVLTSLLEKQPIPPPKSRSELAREERSTLIEAAKDRWNAEIENGNLKDAEAKIPSYPEIERKAGGTVDAARGSIRNAVSRGIEAGRDIAQKAGAAVGIAEQKVEEKVALVSGSGKSTDSGVERALRGRFEGPSQLERVFSRHLMRDIPQLIREIMEP</sequence>
<keyword evidence="15 17" id="KW-0687">Ribonucleoprotein</keyword>
<name>A0A395IYU5_9HELO</name>
<feature type="compositionally biased region" description="Acidic residues" evidence="18">
    <location>
        <begin position="139"/>
        <end position="150"/>
    </location>
</feature>
<accession>A0A395IYU5</accession>
<dbReference type="Pfam" id="PF17050">
    <property type="entry name" value="AIM5"/>
    <property type="match status" value="1"/>
</dbReference>
<dbReference type="InterPro" id="IPR010678">
    <property type="entry name" value="UTP25"/>
</dbReference>
<evidence type="ECO:0000256" key="14">
    <source>
        <dbReference type="ARBA" id="ARBA00023242"/>
    </source>
</evidence>
<evidence type="ECO:0000256" key="15">
    <source>
        <dbReference type="ARBA" id="ARBA00023274"/>
    </source>
</evidence>
<comment type="function">
    <text evidence="2 17">DEAD-box RNA helicase-like protein required for pre-18S rRNA processing, specifically at sites A0, A1, and A2.</text>
</comment>
<keyword evidence="12 16" id="KW-0496">Mitochondrion</keyword>
<evidence type="ECO:0000259" key="20">
    <source>
        <dbReference type="Pfam" id="PF22916"/>
    </source>
</evidence>
<dbReference type="InterPro" id="IPR027417">
    <property type="entry name" value="P-loop_NTPase"/>
</dbReference>
<dbReference type="GO" id="GO:0000462">
    <property type="term" value="P:maturation of SSU-rRNA from tricistronic rRNA transcript (SSU-rRNA, 5.8S rRNA, LSU-rRNA)"/>
    <property type="evidence" value="ECO:0007669"/>
    <property type="project" value="TreeGrafter"/>
</dbReference>
<keyword evidence="22" id="KW-1185">Reference proteome</keyword>
<keyword evidence="10" id="KW-0812">Transmembrane</keyword>
<keyword evidence="11" id="KW-1133">Transmembrane helix</keyword>
<evidence type="ECO:0000256" key="12">
    <source>
        <dbReference type="ARBA" id="ARBA00023128"/>
    </source>
</evidence>
<dbReference type="Pfam" id="PF22916">
    <property type="entry name" value="UTP25_NTPase-like"/>
    <property type="match status" value="2"/>
</dbReference>
<proteinExistence type="inferred from homology"/>
<dbReference type="OrthoDB" id="10264378at2759"/>
<comment type="subunit">
    <text evidence="16">Component of the mitochondrial contact site and cristae organizing system (MICOS) complex.</text>
</comment>
<dbReference type="InterPro" id="IPR053940">
    <property type="entry name" value="UTP25_NTPase-like"/>
</dbReference>
<dbReference type="GO" id="GO:0019843">
    <property type="term" value="F:rRNA binding"/>
    <property type="evidence" value="ECO:0007669"/>
    <property type="project" value="TreeGrafter"/>
</dbReference>
<reference evidence="21 22" key="1">
    <citation type="submission" date="2018-06" db="EMBL/GenBank/DDBJ databases">
        <title>Genome Sequence of the Brown Rot Fungal Pathogen Monilinia fructigena.</title>
        <authorList>
            <person name="Landi L."/>
            <person name="De Miccolis Angelini R.M."/>
            <person name="Pollastro S."/>
            <person name="Abate D."/>
            <person name="Faretra F."/>
            <person name="Romanazzi G."/>
        </authorList>
    </citation>
    <scope>NUCLEOTIDE SEQUENCE [LARGE SCALE GENOMIC DNA]</scope>
    <source>
        <strain evidence="21 22">Mfrg269</strain>
    </source>
</reference>
<dbReference type="GO" id="GO:0042407">
    <property type="term" value="P:cristae formation"/>
    <property type="evidence" value="ECO:0007669"/>
    <property type="project" value="InterPro"/>
</dbReference>
<keyword evidence="8 17" id="KW-0690">Ribosome biogenesis</keyword>
<dbReference type="Gene3D" id="3.40.50.300">
    <property type="entry name" value="P-loop containing nucleotide triphosphate hydrolases"/>
    <property type="match status" value="1"/>
</dbReference>
<comment type="caution">
    <text evidence="21">The sequence shown here is derived from an EMBL/GenBank/DDBJ whole genome shotgun (WGS) entry which is preliminary data.</text>
</comment>
<dbReference type="InterPro" id="IPR031463">
    <property type="entry name" value="Mic12"/>
</dbReference>
<dbReference type="AlphaFoldDB" id="A0A395IYU5"/>
<dbReference type="InterPro" id="IPR053939">
    <property type="entry name" value="UTP25_C"/>
</dbReference>
<evidence type="ECO:0000256" key="11">
    <source>
        <dbReference type="ARBA" id="ARBA00022989"/>
    </source>
</evidence>
<evidence type="ECO:0000259" key="19">
    <source>
        <dbReference type="Pfam" id="PF06862"/>
    </source>
</evidence>
<evidence type="ECO:0000256" key="3">
    <source>
        <dbReference type="ARBA" id="ARBA00004370"/>
    </source>
</evidence>
<evidence type="ECO:0000256" key="1">
    <source>
        <dbReference type="ARBA" id="ARBA00002689"/>
    </source>
</evidence>
<feature type="domain" description="UTP25 NTP hydrolase-like" evidence="20">
    <location>
        <begin position="246"/>
        <end position="295"/>
    </location>
</feature>
<dbReference type="Proteomes" id="UP000249056">
    <property type="component" value="Unassembled WGS sequence"/>
</dbReference>
<dbReference type="PANTHER" id="PTHR12933:SF0">
    <property type="entry name" value="U3 SMALL NUCLEOLAR RNA-ASSOCIATED PROTEIN 25 HOMOLOG"/>
    <property type="match status" value="1"/>
</dbReference>
<evidence type="ECO:0000256" key="16">
    <source>
        <dbReference type="RuleBase" id="RU363010"/>
    </source>
</evidence>
<evidence type="ECO:0000313" key="21">
    <source>
        <dbReference type="EMBL" id="RAL65425.1"/>
    </source>
</evidence>
<evidence type="ECO:0000313" key="22">
    <source>
        <dbReference type="Proteomes" id="UP000249056"/>
    </source>
</evidence>
<keyword evidence="9 17" id="KW-0698">rRNA processing</keyword>
<feature type="compositionally biased region" description="Acidic residues" evidence="18">
    <location>
        <begin position="110"/>
        <end position="132"/>
    </location>
</feature>
<feature type="domain" description="UTP25 NTP hydrolase-like" evidence="20">
    <location>
        <begin position="298"/>
        <end position="449"/>
    </location>
</feature>
<evidence type="ECO:0000256" key="6">
    <source>
        <dbReference type="ARBA" id="ARBA00009223"/>
    </source>
</evidence>
<comment type="subunit">
    <text evidence="7 17">Component of the ribosomal small subunit (SSU) processome composed of at least 40 protein subunits and snoRNA U3.</text>
</comment>
<comment type="function">
    <text evidence="1 16">Component of the MICOS complex, a large protein complex of the mitochondrial inner membrane that plays crucial roles in the maintenance of crista junctions, inner membrane architecture, and formation of contact sites to the outer membrane.</text>
</comment>
<feature type="compositionally biased region" description="Acidic residues" evidence="18">
    <location>
        <begin position="58"/>
        <end position="91"/>
    </location>
</feature>
<dbReference type="EMBL" id="QKRW01000010">
    <property type="protein sequence ID" value="RAL65425.1"/>
    <property type="molecule type" value="Genomic_DNA"/>
</dbReference>
<dbReference type="GO" id="GO:0034511">
    <property type="term" value="F:U3 snoRNA binding"/>
    <property type="evidence" value="ECO:0007669"/>
    <property type="project" value="InterPro"/>
</dbReference>